<dbReference type="OrthoDB" id="5982442at2759"/>
<feature type="compositionally biased region" description="Basic and acidic residues" evidence="2">
    <location>
        <begin position="167"/>
        <end position="176"/>
    </location>
</feature>
<evidence type="ECO:0000256" key="1">
    <source>
        <dbReference type="SAM" id="Coils"/>
    </source>
</evidence>
<evidence type="ECO:0000313" key="4">
    <source>
        <dbReference type="Proteomes" id="UP001142489"/>
    </source>
</evidence>
<feature type="coiled-coil region" evidence="1">
    <location>
        <begin position="696"/>
        <end position="737"/>
    </location>
</feature>
<comment type="caution">
    <text evidence="3">The sequence shown here is derived from an EMBL/GenBank/DDBJ whole genome shotgun (WGS) entry which is preliminary data.</text>
</comment>
<keyword evidence="4" id="KW-1185">Reference proteome</keyword>
<feature type="compositionally biased region" description="Basic and acidic residues" evidence="2">
    <location>
        <begin position="575"/>
        <end position="602"/>
    </location>
</feature>
<accession>A0A9Q1AU05</accession>
<organism evidence="3 4">
    <name type="scientific">Phrynocephalus forsythii</name>
    <dbReference type="NCBI Taxonomy" id="171643"/>
    <lineage>
        <taxon>Eukaryota</taxon>
        <taxon>Metazoa</taxon>
        <taxon>Chordata</taxon>
        <taxon>Craniata</taxon>
        <taxon>Vertebrata</taxon>
        <taxon>Euteleostomi</taxon>
        <taxon>Lepidosauria</taxon>
        <taxon>Squamata</taxon>
        <taxon>Bifurcata</taxon>
        <taxon>Unidentata</taxon>
        <taxon>Episquamata</taxon>
        <taxon>Toxicofera</taxon>
        <taxon>Iguania</taxon>
        <taxon>Acrodonta</taxon>
        <taxon>Agamidae</taxon>
        <taxon>Agaminae</taxon>
        <taxon>Phrynocephalus</taxon>
    </lineage>
</organism>
<reference evidence="3" key="1">
    <citation type="journal article" date="2023" name="DNA Res.">
        <title>Chromosome-level genome assembly of Phrynocephalus forsythii using third-generation DNA sequencing and Hi-C analysis.</title>
        <authorList>
            <person name="Qi Y."/>
            <person name="Zhao W."/>
            <person name="Zhao Y."/>
            <person name="Niu C."/>
            <person name="Cao S."/>
            <person name="Zhang Y."/>
        </authorList>
    </citation>
    <scope>NUCLEOTIDE SEQUENCE</scope>
    <source>
        <tissue evidence="3">Muscle</tissue>
    </source>
</reference>
<feature type="region of interest" description="Disordered" evidence="2">
    <location>
        <begin position="575"/>
        <end position="613"/>
    </location>
</feature>
<feature type="region of interest" description="Disordered" evidence="2">
    <location>
        <begin position="167"/>
        <end position="201"/>
    </location>
</feature>
<feature type="compositionally biased region" description="Polar residues" evidence="2">
    <location>
        <begin position="647"/>
        <end position="661"/>
    </location>
</feature>
<proteinExistence type="predicted"/>
<evidence type="ECO:0000313" key="3">
    <source>
        <dbReference type="EMBL" id="KAJ7311150.1"/>
    </source>
</evidence>
<evidence type="ECO:0000256" key="2">
    <source>
        <dbReference type="SAM" id="MobiDB-lite"/>
    </source>
</evidence>
<dbReference type="AlphaFoldDB" id="A0A9Q1AU05"/>
<feature type="compositionally biased region" description="Basic and acidic residues" evidence="2">
    <location>
        <begin position="105"/>
        <end position="129"/>
    </location>
</feature>
<feature type="region of interest" description="Disordered" evidence="2">
    <location>
        <begin position="641"/>
        <end position="661"/>
    </location>
</feature>
<dbReference type="EMBL" id="JAPFRF010000014">
    <property type="protein sequence ID" value="KAJ7311150.1"/>
    <property type="molecule type" value="Genomic_DNA"/>
</dbReference>
<feature type="coiled-coil region" evidence="1">
    <location>
        <begin position="204"/>
        <end position="336"/>
    </location>
</feature>
<sequence length="891" mass="101263">MPGSLQHSSSRRPVKGYGHDDVLHPRHLPWTTAVDSQCATYSKETGIVTKNNTRCSEKYSSPAFRRRKHSLCHLPNCDSREESSPTHLLVRRVWNGSDLDLPASLEERKQREPGEREMGYRPGGHSREPQERNLDLELNMMQFELFSLKQKMESSFAHLEKEKKWLEKNGSEDRNQGGDLEDNNRKPPPPPAALDSDQKGDLGKENVVQELTALQESLATHKKRIKALEAKQKEMVQHLNTAQEEKVELNQEVQRLTLELQCTQKKQEGISDQVSVLHSELLSTRSQMNHQEKEAVLMKEELESTRQEKQELSSEVAKSHRRLEELLEKVHHLEAEKTMLDNCTQPLENELLQEKEECLLQNQAGDASLQESCEHLRECQTLLEKEKRLLQAHCLRLEEASCNKREEIGNQLAEQQKPSQSWRNRWEQVAADMKGKEEQLAEMCGQSQAVSTKAEASALLQIQLDACKQELELERNRSRALHDRVRLLESVSRSKPVPPKEEANPRLELLREELQKARDMLKARNVEAEEQQKELESTRSQFAECISQKERLEQLVTSLEKQLDEKEQALRDLRQAKDADRTQRENKMSSFELKGRHQEWEAKTTPSPWRDQESLKVQHQLVTEQLKGLFRQRGQRLQQAPLEKNPLGSQEQTPLAPQTSQGLLTAPESFRFPKSQPASMNIQYSKGEEHNLQEQLKEKTQIISTMASEIQDLKQKNENLMQAKLRFQQQIQDIRRLSKRQPESSSAELAVPRLHSLAAGLQSAQGSDNSLPSAQSDELVLSRLPSQKDLGPVPQEPERSTNAGTQQSSSTSDAICALVPALALQSGPSLSAPSVPSIKLSPRSVTSLQDSESEGPLLSPRDPTLLSPRPFASPRPWSPFKSQGSPEPPED</sequence>
<feature type="region of interest" description="Disordered" evidence="2">
    <location>
        <begin position="826"/>
        <end position="891"/>
    </location>
</feature>
<dbReference type="Proteomes" id="UP001142489">
    <property type="component" value="Unassembled WGS sequence"/>
</dbReference>
<feature type="region of interest" description="Disordered" evidence="2">
    <location>
        <begin position="1"/>
        <end position="20"/>
    </location>
</feature>
<protein>
    <submittedName>
        <fullName evidence="3">Uncharacterized protein</fullName>
    </submittedName>
</protein>
<feature type="region of interest" description="Disordered" evidence="2">
    <location>
        <begin position="785"/>
        <end position="812"/>
    </location>
</feature>
<feature type="region of interest" description="Disordered" evidence="2">
    <location>
        <begin position="101"/>
        <end position="129"/>
    </location>
</feature>
<keyword evidence="1" id="KW-0175">Coiled coil</keyword>
<gene>
    <name evidence="3" type="ORF">JRQ81_006754</name>
</gene>
<feature type="compositionally biased region" description="Polar residues" evidence="2">
    <location>
        <begin position="800"/>
        <end position="812"/>
    </location>
</feature>
<name>A0A9Q1AU05_9SAUR</name>